<keyword evidence="6" id="KW-0800">Toxin</keyword>
<organism evidence="8 9">
    <name type="scientific">Nonomuraea muscovyensis</name>
    <dbReference type="NCBI Taxonomy" id="1124761"/>
    <lineage>
        <taxon>Bacteria</taxon>
        <taxon>Bacillati</taxon>
        <taxon>Actinomycetota</taxon>
        <taxon>Actinomycetes</taxon>
        <taxon>Streptosporangiales</taxon>
        <taxon>Streptosporangiaceae</taxon>
        <taxon>Nonomuraea</taxon>
    </lineage>
</organism>
<evidence type="ECO:0000256" key="4">
    <source>
        <dbReference type="ARBA" id="ARBA00022801"/>
    </source>
</evidence>
<feature type="domain" description="PIN" evidence="7">
    <location>
        <begin position="5"/>
        <end position="133"/>
    </location>
</feature>
<feature type="binding site" evidence="6">
    <location>
        <position position="108"/>
    </location>
    <ligand>
        <name>Mg(2+)</name>
        <dbReference type="ChEBI" id="CHEBI:18420"/>
    </ligand>
</feature>
<gene>
    <name evidence="6" type="primary">vapC</name>
    <name evidence="8" type="ORF">FHU36_008314</name>
</gene>
<dbReference type="InterPro" id="IPR006226">
    <property type="entry name" value="Mtu_PIN"/>
</dbReference>
<comment type="function">
    <text evidence="6">Toxic component of a toxin-antitoxin (TA) system. An RNase.</text>
</comment>
<dbReference type="InterPro" id="IPR022907">
    <property type="entry name" value="VapC_family"/>
</dbReference>
<dbReference type="Gene3D" id="3.40.50.1010">
    <property type="entry name" value="5'-nuclease"/>
    <property type="match status" value="1"/>
</dbReference>
<evidence type="ECO:0000259" key="7">
    <source>
        <dbReference type="Pfam" id="PF01850"/>
    </source>
</evidence>
<comment type="similarity">
    <text evidence="6">Belongs to the PINc/VapC protein family.</text>
</comment>
<comment type="caution">
    <text evidence="8">The sequence shown here is derived from an EMBL/GenBank/DDBJ whole genome shotgun (WGS) entry which is preliminary data.</text>
</comment>
<keyword evidence="9" id="KW-1185">Reference proteome</keyword>
<dbReference type="SUPFAM" id="SSF88723">
    <property type="entry name" value="PIN domain-like"/>
    <property type="match status" value="1"/>
</dbReference>
<comment type="cofactor">
    <cofactor evidence="6">
        <name>Mg(2+)</name>
        <dbReference type="ChEBI" id="CHEBI:18420"/>
    </cofactor>
</comment>
<reference evidence="8 9" key="1">
    <citation type="submission" date="2020-08" db="EMBL/GenBank/DDBJ databases">
        <title>Sequencing the genomes of 1000 actinobacteria strains.</title>
        <authorList>
            <person name="Klenk H.-P."/>
        </authorList>
    </citation>
    <scope>NUCLEOTIDE SEQUENCE [LARGE SCALE GENOMIC DNA]</scope>
    <source>
        <strain evidence="8 9">DSM 45913</strain>
    </source>
</reference>
<sequence length="142" mass="16251">MLLSDVNVLINAFRRRANDHEVCRRLVDGMVNGDSAYAVSDYVINGVVRILRHPFLHEDPPTMDEILAFAGQIRNQPHAIVLEPGERHWHIFTQLCRQTQARSNLVPDAYLAALAIEHGCEFVTCDKDFARFEGLRWRSPLN</sequence>
<evidence type="ECO:0000256" key="5">
    <source>
        <dbReference type="ARBA" id="ARBA00022842"/>
    </source>
</evidence>
<protein>
    <recommendedName>
        <fullName evidence="6">Ribonuclease VapC</fullName>
        <shortName evidence="6">RNase VapC</shortName>
        <ecNumber evidence="6">3.1.-.-</ecNumber>
    </recommendedName>
    <alternativeName>
        <fullName evidence="6">Toxin VapC</fullName>
    </alternativeName>
</protein>
<dbReference type="InterPro" id="IPR002716">
    <property type="entry name" value="PIN_dom"/>
</dbReference>
<dbReference type="GO" id="GO:0004540">
    <property type="term" value="F:RNA nuclease activity"/>
    <property type="evidence" value="ECO:0007669"/>
    <property type="project" value="InterPro"/>
</dbReference>
<evidence type="ECO:0000313" key="9">
    <source>
        <dbReference type="Proteomes" id="UP000583800"/>
    </source>
</evidence>
<dbReference type="Proteomes" id="UP000583800">
    <property type="component" value="Unassembled WGS sequence"/>
</dbReference>
<dbReference type="Pfam" id="PF01850">
    <property type="entry name" value="PIN"/>
    <property type="match status" value="1"/>
</dbReference>
<evidence type="ECO:0000313" key="8">
    <source>
        <dbReference type="EMBL" id="MBB6351731.1"/>
    </source>
</evidence>
<evidence type="ECO:0000256" key="1">
    <source>
        <dbReference type="ARBA" id="ARBA00022649"/>
    </source>
</evidence>
<dbReference type="GO" id="GO:0000287">
    <property type="term" value="F:magnesium ion binding"/>
    <property type="evidence" value="ECO:0007669"/>
    <property type="project" value="UniProtKB-UniRule"/>
</dbReference>
<dbReference type="GO" id="GO:0016788">
    <property type="term" value="F:hydrolase activity, acting on ester bonds"/>
    <property type="evidence" value="ECO:0007669"/>
    <property type="project" value="InterPro"/>
</dbReference>
<dbReference type="EMBL" id="JACHJB010000004">
    <property type="protein sequence ID" value="MBB6351731.1"/>
    <property type="molecule type" value="Genomic_DNA"/>
</dbReference>
<dbReference type="EC" id="3.1.-.-" evidence="6"/>
<name>A0A7X0CDC3_9ACTN</name>
<evidence type="ECO:0000256" key="6">
    <source>
        <dbReference type="HAMAP-Rule" id="MF_00265"/>
    </source>
</evidence>
<dbReference type="NCBIfam" id="TIGR00028">
    <property type="entry name" value="Mtu_PIN_fam"/>
    <property type="match status" value="1"/>
</dbReference>
<dbReference type="CDD" id="cd18678">
    <property type="entry name" value="PIN_MtVapC25_VapC33-like"/>
    <property type="match status" value="1"/>
</dbReference>
<feature type="binding site" evidence="6">
    <location>
        <position position="5"/>
    </location>
    <ligand>
        <name>Mg(2+)</name>
        <dbReference type="ChEBI" id="CHEBI:18420"/>
    </ligand>
</feature>
<dbReference type="HAMAP" id="MF_00265">
    <property type="entry name" value="VapC_Nob1"/>
    <property type="match status" value="1"/>
</dbReference>
<keyword evidence="2 6" id="KW-0540">Nuclease</keyword>
<dbReference type="GO" id="GO:0045926">
    <property type="term" value="P:negative regulation of growth"/>
    <property type="evidence" value="ECO:0007669"/>
    <property type="project" value="UniProtKB-ARBA"/>
</dbReference>
<dbReference type="RefSeq" id="WP_185089436.1">
    <property type="nucleotide sequence ID" value="NZ_JACHJB010000004.1"/>
</dbReference>
<dbReference type="GO" id="GO:0090729">
    <property type="term" value="F:toxin activity"/>
    <property type="evidence" value="ECO:0007669"/>
    <property type="project" value="UniProtKB-KW"/>
</dbReference>
<keyword evidence="1 6" id="KW-1277">Toxin-antitoxin system</keyword>
<keyword evidence="3 6" id="KW-0479">Metal-binding</keyword>
<keyword evidence="4 6" id="KW-0378">Hydrolase</keyword>
<evidence type="ECO:0000256" key="2">
    <source>
        <dbReference type="ARBA" id="ARBA00022722"/>
    </source>
</evidence>
<proteinExistence type="inferred from homology"/>
<dbReference type="InterPro" id="IPR029060">
    <property type="entry name" value="PIN-like_dom_sf"/>
</dbReference>
<accession>A0A7X0CDC3</accession>
<evidence type="ECO:0000256" key="3">
    <source>
        <dbReference type="ARBA" id="ARBA00022723"/>
    </source>
</evidence>
<dbReference type="AlphaFoldDB" id="A0A7X0CDC3"/>
<keyword evidence="5 6" id="KW-0460">Magnesium</keyword>